<dbReference type="STRING" id="4615.A0A199VN56"/>
<dbReference type="EMBL" id="LSRQ01001268">
    <property type="protein sequence ID" value="OAY78494.1"/>
    <property type="molecule type" value="Genomic_DNA"/>
</dbReference>
<comment type="caution">
    <text evidence="3">The sequence shown here is derived from an EMBL/GenBank/DDBJ whole genome shotgun (WGS) entry which is preliminary data.</text>
</comment>
<feature type="region of interest" description="Disordered" evidence="1">
    <location>
        <begin position="1"/>
        <end position="21"/>
    </location>
</feature>
<reference evidence="3 4" key="1">
    <citation type="journal article" date="2016" name="DNA Res.">
        <title>The draft genome of MD-2 pineapple using hybrid error correction of long reads.</title>
        <authorList>
            <person name="Redwan R.M."/>
            <person name="Saidin A."/>
            <person name="Kumar S.V."/>
        </authorList>
    </citation>
    <scope>NUCLEOTIDE SEQUENCE [LARGE SCALE GENOMIC DNA]</scope>
    <source>
        <strain evidence="4">cv. MD2</strain>
        <tissue evidence="3">Leaf</tissue>
    </source>
</reference>
<dbReference type="PANTHER" id="PTHR15503">
    <property type="entry name" value="LDOC1 RELATED"/>
    <property type="match status" value="1"/>
</dbReference>
<sequence>MVAYPGTETDSQGGAGSESKLRQLERQFLDLKQGSMSVEEYEAEFDRLSHFGPKLVDDNESRAKRFEEGLNGYIRIGLAALHLETYDETREERNANQKKRNRDSFRKGDRNARGSDRSSDSGRSRNTPAPHGGPPNRDQKSKCSVCGGSHKDSDCRHVTGGCFRCGDLNRQIAQCPLLSTDSSTGSKPQEKFAA</sequence>
<dbReference type="InterPro" id="IPR005162">
    <property type="entry name" value="Retrotrans_gag_dom"/>
</dbReference>
<organism evidence="3 4">
    <name type="scientific">Ananas comosus</name>
    <name type="common">Pineapple</name>
    <name type="synonym">Ananas ananas</name>
    <dbReference type="NCBI Taxonomy" id="4615"/>
    <lineage>
        <taxon>Eukaryota</taxon>
        <taxon>Viridiplantae</taxon>
        <taxon>Streptophyta</taxon>
        <taxon>Embryophyta</taxon>
        <taxon>Tracheophyta</taxon>
        <taxon>Spermatophyta</taxon>
        <taxon>Magnoliopsida</taxon>
        <taxon>Liliopsida</taxon>
        <taxon>Poales</taxon>
        <taxon>Bromeliaceae</taxon>
        <taxon>Bromelioideae</taxon>
        <taxon>Ananas</taxon>
    </lineage>
</organism>
<gene>
    <name evidence="3" type="ORF">ACMD2_22862</name>
</gene>
<evidence type="ECO:0000313" key="3">
    <source>
        <dbReference type="EMBL" id="OAY78494.1"/>
    </source>
</evidence>
<dbReference type="AlphaFoldDB" id="A0A199VN56"/>
<dbReference type="Pfam" id="PF03732">
    <property type="entry name" value="Retrotrans_gag"/>
    <property type="match status" value="1"/>
</dbReference>
<protein>
    <recommendedName>
        <fullName evidence="2">Retrotransposon gag domain-containing protein</fullName>
    </recommendedName>
</protein>
<feature type="region of interest" description="Disordered" evidence="1">
    <location>
        <begin position="89"/>
        <end position="144"/>
    </location>
</feature>
<evidence type="ECO:0000313" key="4">
    <source>
        <dbReference type="Proteomes" id="UP000092600"/>
    </source>
</evidence>
<dbReference type="InterPro" id="IPR032567">
    <property type="entry name" value="RTL1-rel"/>
</dbReference>
<feature type="compositionally biased region" description="Basic and acidic residues" evidence="1">
    <location>
        <begin position="102"/>
        <end position="123"/>
    </location>
</feature>
<evidence type="ECO:0000259" key="2">
    <source>
        <dbReference type="Pfam" id="PF03732"/>
    </source>
</evidence>
<dbReference type="Proteomes" id="UP000092600">
    <property type="component" value="Unassembled WGS sequence"/>
</dbReference>
<accession>A0A199VN56</accession>
<dbReference type="PANTHER" id="PTHR15503:SF45">
    <property type="entry name" value="RNA-DIRECTED DNA POLYMERASE HOMOLOG"/>
    <property type="match status" value="1"/>
</dbReference>
<name>A0A199VN56_ANACO</name>
<feature type="domain" description="Retrotransposon gag" evidence="2">
    <location>
        <begin position="19"/>
        <end position="71"/>
    </location>
</feature>
<evidence type="ECO:0000256" key="1">
    <source>
        <dbReference type="SAM" id="MobiDB-lite"/>
    </source>
</evidence>
<proteinExistence type="predicted"/>